<name>A0ABS7YAH2_9BURK</name>
<evidence type="ECO:0000256" key="8">
    <source>
        <dbReference type="HAMAP-Rule" id="MF_01161"/>
    </source>
</evidence>
<evidence type="ECO:0000256" key="3">
    <source>
        <dbReference type="ARBA" id="ARBA00022598"/>
    </source>
</evidence>
<protein>
    <recommendedName>
        <fullName evidence="8">tRNA(Ile)-lysidine synthase</fullName>
        <ecNumber evidence="8">6.3.4.19</ecNumber>
    </recommendedName>
    <alternativeName>
        <fullName evidence="8">tRNA(Ile)-2-lysyl-cytidine synthase</fullName>
    </alternativeName>
    <alternativeName>
        <fullName evidence="8">tRNA(Ile)-lysidine synthetase</fullName>
    </alternativeName>
</protein>
<comment type="domain">
    <text evidence="8">The N-terminal region contains the highly conserved SGGXDS motif, predicted to be a P-loop motif involved in ATP binding.</text>
</comment>
<evidence type="ECO:0000256" key="5">
    <source>
        <dbReference type="ARBA" id="ARBA00022741"/>
    </source>
</evidence>
<dbReference type="SUPFAM" id="SSF52402">
    <property type="entry name" value="Adenine nucleotide alpha hydrolases-like"/>
    <property type="match status" value="1"/>
</dbReference>
<dbReference type="InterPro" id="IPR012094">
    <property type="entry name" value="tRNA_Ile_lys_synt"/>
</dbReference>
<comment type="caution">
    <text evidence="10">The sequence shown here is derived from an EMBL/GenBank/DDBJ whole genome shotgun (WGS) entry which is preliminary data.</text>
</comment>
<dbReference type="InterPro" id="IPR012795">
    <property type="entry name" value="tRNA_Ile_lys_synt_N"/>
</dbReference>
<dbReference type="EMBL" id="JAHYBX010000003">
    <property type="protein sequence ID" value="MCA1856378.1"/>
    <property type="molecule type" value="Genomic_DNA"/>
</dbReference>
<dbReference type="InterPro" id="IPR015262">
    <property type="entry name" value="tRNA_Ile_lys_synt_subst-bd"/>
</dbReference>
<dbReference type="CDD" id="cd01992">
    <property type="entry name" value="TilS_N"/>
    <property type="match status" value="1"/>
</dbReference>
<evidence type="ECO:0000256" key="2">
    <source>
        <dbReference type="ARBA" id="ARBA00022490"/>
    </source>
</evidence>
<keyword evidence="5 8" id="KW-0547">Nucleotide-binding</keyword>
<sequence length="464" mass="49833">MACLRETYSPSSIALACSGGLDSMALLSLAHAWSAQHGIPLHAFHVHHGLSPNADAWLAHCAHACAALGIAFDHCRVAVARGKDGLESAARKERYRALGDLCLAHGAPLLLTAHHLDDQAETILLQLLRGSGPAGLSGMESANRAPGLLGSAELVMARPLLSVARGQLETYAAEAGLAWVEDESNSDPRFARNALRHGVMPALAASFPGYQQRLARGAAHVQAAQRILDEVAAQDLAACLDGEALDLARARRLSPERIDNLLRHLFAVRGLAMPSTAWLAEMTSQLFSAREDAQLKVTHPACDIRRHRGKLHITPRLPELAGMRDPDDEGVLVKEGQGFRWNGEDSLAFPAYGGVLHFERAADGIGLDPAWLRSRPLTIDFRQGGERLKPAPNRPTRGLKAHYQALGVPAWERERAPLVWAGQELLFAAGIGMDCRHIGAGQADQGQGQGQGQGGRIVLSWLPD</sequence>
<dbReference type="Gene3D" id="3.40.50.620">
    <property type="entry name" value="HUPs"/>
    <property type="match status" value="1"/>
</dbReference>
<dbReference type="GO" id="GO:0032267">
    <property type="term" value="F:tRNA(Ile)-lysidine synthase activity"/>
    <property type="evidence" value="ECO:0007669"/>
    <property type="project" value="UniProtKB-EC"/>
</dbReference>
<dbReference type="InterPro" id="IPR012796">
    <property type="entry name" value="Lysidine-tRNA-synth_C"/>
</dbReference>
<dbReference type="PROSITE" id="PS51257">
    <property type="entry name" value="PROKAR_LIPOPROTEIN"/>
    <property type="match status" value="1"/>
</dbReference>
<comment type="function">
    <text evidence="8">Ligates lysine onto the cytidine present at position 34 of the AUA codon-specific tRNA(Ile) that contains the anticodon CAU, in an ATP-dependent manner. Cytidine is converted to lysidine, thus changing the amino acid specificity of the tRNA from methionine to isoleucine.</text>
</comment>
<evidence type="ECO:0000313" key="11">
    <source>
        <dbReference type="Proteomes" id="UP001198602"/>
    </source>
</evidence>
<dbReference type="Gene3D" id="1.20.59.20">
    <property type="match status" value="1"/>
</dbReference>
<evidence type="ECO:0000256" key="6">
    <source>
        <dbReference type="ARBA" id="ARBA00022840"/>
    </source>
</evidence>
<gene>
    <name evidence="8 10" type="primary">tilS</name>
    <name evidence="10" type="ORF">LE190_10650</name>
</gene>
<dbReference type="Pfam" id="PF11734">
    <property type="entry name" value="TilS_C"/>
    <property type="match status" value="1"/>
</dbReference>
<comment type="subcellular location">
    <subcellularLocation>
        <location evidence="1 8">Cytoplasm</location>
    </subcellularLocation>
</comment>
<dbReference type="InterPro" id="IPR014729">
    <property type="entry name" value="Rossmann-like_a/b/a_fold"/>
</dbReference>
<proteinExistence type="inferred from homology"/>
<dbReference type="PANTHER" id="PTHR43033">
    <property type="entry name" value="TRNA(ILE)-LYSIDINE SYNTHASE-RELATED"/>
    <property type="match status" value="1"/>
</dbReference>
<dbReference type="NCBIfam" id="TIGR02432">
    <property type="entry name" value="lysidine_TilS_N"/>
    <property type="match status" value="1"/>
</dbReference>
<dbReference type="Pfam" id="PF01171">
    <property type="entry name" value="ATP_bind_3"/>
    <property type="match status" value="1"/>
</dbReference>
<keyword evidence="2 8" id="KW-0963">Cytoplasm</keyword>
<dbReference type="SMART" id="SM00977">
    <property type="entry name" value="TilS_C"/>
    <property type="match status" value="1"/>
</dbReference>
<evidence type="ECO:0000259" key="9">
    <source>
        <dbReference type="SMART" id="SM00977"/>
    </source>
</evidence>
<organism evidence="10 11">
    <name type="scientific">Massilia hydrophila</name>
    <dbReference type="NCBI Taxonomy" id="3044279"/>
    <lineage>
        <taxon>Bacteria</taxon>
        <taxon>Pseudomonadati</taxon>
        <taxon>Pseudomonadota</taxon>
        <taxon>Betaproteobacteria</taxon>
        <taxon>Burkholderiales</taxon>
        <taxon>Oxalobacteraceae</taxon>
        <taxon>Telluria group</taxon>
        <taxon>Massilia</taxon>
    </lineage>
</organism>
<dbReference type="SUPFAM" id="SSF82829">
    <property type="entry name" value="MesJ substrate recognition domain-like"/>
    <property type="match status" value="1"/>
</dbReference>
<dbReference type="HAMAP" id="MF_01161">
    <property type="entry name" value="tRNA_Ile_lys_synt"/>
    <property type="match status" value="1"/>
</dbReference>
<dbReference type="PANTHER" id="PTHR43033:SF1">
    <property type="entry name" value="TRNA(ILE)-LYSIDINE SYNTHASE-RELATED"/>
    <property type="match status" value="1"/>
</dbReference>
<evidence type="ECO:0000313" key="10">
    <source>
        <dbReference type="EMBL" id="MCA1856378.1"/>
    </source>
</evidence>
<dbReference type="SUPFAM" id="SSF56037">
    <property type="entry name" value="PheT/TilS domain"/>
    <property type="match status" value="1"/>
</dbReference>
<accession>A0ABS7YAH2</accession>
<evidence type="ECO:0000256" key="7">
    <source>
        <dbReference type="ARBA" id="ARBA00048539"/>
    </source>
</evidence>
<keyword evidence="11" id="KW-1185">Reference proteome</keyword>
<dbReference type="Proteomes" id="UP001198602">
    <property type="component" value="Unassembled WGS sequence"/>
</dbReference>
<comment type="similarity">
    <text evidence="8">Belongs to the tRNA(Ile)-lysidine synthase family.</text>
</comment>
<dbReference type="NCBIfam" id="TIGR02433">
    <property type="entry name" value="lysidine_TilS_C"/>
    <property type="match status" value="1"/>
</dbReference>
<dbReference type="InterPro" id="IPR011063">
    <property type="entry name" value="TilS/TtcA_N"/>
</dbReference>
<keyword evidence="3 8" id="KW-0436">Ligase</keyword>
<feature type="domain" description="Lysidine-tRNA(Ile) synthetase C-terminal" evidence="9">
    <location>
        <begin position="377"/>
        <end position="461"/>
    </location>
</feature>
<feature type="binding site" evidence="8">
    <location>
        <begin position="18"/>
        <end position="23"/>
    </location>
    <ligand>
        <name>ATP</name>
        <dbReference type="ChEBI" id="CHEBI:30616"/>
    </ligand>
</feature>
<evidence type="ECO:0000256" key="4">
    <source>
        <dbReference type="ARBA" id="ARBA00022694"/>
    </source>
</evidence>
<reference evidence="10 11" key="1">
    <citation type="submission" date="2021-07" db="EMBL/GenBank/DDBJ databases">
        <title>Characterization of Violacein-producing bacteria and related species.</title>
        <authorList>
            <person name="Wilson H.S."/>
            <person name="De Leon M.E."/>
        </authorList>
    </citation>
    <scope>NUCLEOTIDE SEQUENCE [LARGE SCALE GENOMIC DNA]</scope>
    <source>
        <strain evidence="10 11">HSC-2F05</strain>
    </source>
</reference>
<comment type="catalytic activity">
    <reaction evidence="7 8">
        <text>cytidine(34) in tRNA(Ile2) + L-lysine + ATP = lysidine(34) in tRNA(Ile2) + AMP + diphosphate + H(+)</text>
        <dbReference type="Rhea" id="RHEA:43744"/>
        <dbReference type="Rhea" id="RHEA-COMP:10625"/>
        <dbReference type="Rhea" id="RHEA-COMP:10670"/>
        <dbReference type="ChEBI" id="CHEBI:15378"/>
        <dbReference type="ChEBI" id="CHEBI:30616"/>
        <dbReference type="ChEBI" id="CHEBI:32551"/>
        <dbReference type="ChEBI" id="CHEBI:33019"/>
        <dbReference type="ChEBI" id="CHEBI:82748"/>
        <dbReference type="ChEBI" id="CHEBI:83665"/>
        <dbReference type="ChEBI" id="CHEBI:456215"/>
        <dbReference type="EC" id="6.3.4.19"/>
    </reaction>
</comment>
<dbReference type="EC" id="6.3.4.19" evidence="8"/>
<dbReference type="Pfam" id="PF09179">
    <property type="entry name" value="TilS"/>
    <property type="match status" value="1"/>
</dbReference>
<keyword evidence="6 8" id="KW-0067">ATP-binding</keyword>
<keyword evidence="4 8" id="KW-0819">tRNA processing</keyword>
<evidence type="ECO:0000256" key="1">
    <source>
        <dbReference type="ARBA" id="ARBA00004496"/>
    </source>
</evidence>